<gene>
    <name evidence="3" type="ORF">BOX15_Mlig026675g1</name>
</gene>
<keyword evidence="1" id="KW-0812">Transmembrane</keyword>
<feature type="signal peptide" evidence="2">
    <location>
        <begin position="1"/>
        <end position="22"/>
    </location>
</feature>
<sequence>MQRLLICLVLAAGGQLAAPAGAVTLREATLDEDALKRFVHYDTAEFNQWFHLAIALPVMYSILFCIWATVTCVMKVTGRSRKTRD</sequence>
<protein>
    <submittedName>
        <fullName evidence="3">Uncharacterized protein</fullName>
    </submittedName>
</protein>
<comment type="caution">
    <text evidence="3">The sequence shown here is derived from an EMBL/GenBank/DDBJ whole genome shotgun (WGS) entry which is preliminary data.</text>
</comment>
<reference evidence="3 4" key="1">
    <citation type="submission" date="2017-06" db="EMBL/GenBank/DDBJ databases">
        <title>A platform for efficient transgenesis in Macrostomum lignano, a flatworm model organism for stem cell research.</title>
        <authorList>
            <person name="Berezikov E."/>
        </authorList>
    </citation>
    <scope>NUCLEOTIDE SEQUENCE [LARGE SCALE GENOMIC DNA]</scope>
    <source>
        <strain evidence="3">DV1</strain>
        <tissue evidence="3">Whole organism</tissue>
    </source>
</reference>
<keyword evidence="1" id="KW-1133">Transmembrane helix</keyword>
<keyword evidence="1" id="KW-0472">Membrane</keyword>
<dbReference type="EMBL" id="NIVC01003086">
    <property type="protein sequence ID" value="PAA53443.1"/>
    <property type="molecule type" value="Genomic_DNA"/>
</dbReference>
<dbReference type="Proteomes" id="UP000215902">
    <property type="component" value="Unassembled WGS sequence"/>
</dbReference>
<organism evidence="3 4">
    <name type="scientific">Macrostomum lignano</name>
    <dbReference type="NCBI Taxonomy" id="282301"/>
    <lineage>
        <taxon>Eukaryota</taxon>
        <taxon>Metazoa</taxon>
        <taxon>Spiralia</taxon>
        <taxon>Lophotrochozoa</taxon>
        <taxon>Platyhelminthes</taxon>
        <taxon>Rhabditophora</taxon>
        <taxon>Macrostomorpha</taxon>
        <taxon>Macrostomida</taxon>
        <taxon>Macrostomidae</taxon>
        <taxon>Macrostomum</taxon>
    </lineage>
</organism>
<evidence type="ECO:0000256" key="1">
    <source>
        <dbReference type="SAM" id="Phobius"/>
    </source>
</evidence>
<keyword evidence="2" id="KW-0732">Signal</keyword>
<evidence type="ECO:0000313" key="4">
    <source>
        <dbReference type="Proteomes" id="UP000215902"/>
    </source>
</evidence>
<feature type="transmembrane region" description="Helical" evidence="1">
    <location>
        <begin position="49"/>
        <end position="74"/>
    </location>
</feature>
<dbReference type="AlphaFoldDB" id="A0A267DVV6"/>
<feature type="chain" id="PRO_5013080062" evidence="2">
    <location>
        <begin position="23"/>
        <end position="85"/>
    </location>
</feature>
<keyword evidence="4" id="KW-1185">Reference proteome</keyword>
<proteinExistence type="predicted"/>
<accession>A0A267DVV6</accession>
<evidence type="ECO:0000313" key="3">
    <source>
        <dbReference type="EMBL" id="PAA53443.1"/>
    </source>
</evidence>
<name>A0A267DVV6_9PLAT</name>
<evidence type="ECO:0000256" key="2">
    <source>
        <dbReference type="SAM" id="SignalP"/>
    </source>
</evidence>